<comment type="similarity">
    <text evidence="3">Belongs to the FliH family.</text>
</comment>
<dbReference type="PRINTS" id="PR01003">
    <property type="entry name" value="FLGFLIH"/>
</dbReference>
<evidence type="ECO:0000256" key="5">
    <source>
        <dbReference type="ARBA" id="ARBA00022448"/>
    </source>
</evidence>
<keyword evidence="12" id="KW-0282">Flagellum</keyword>
<keyword evidence="8" id="KW-0653">Protein transport</keyword>
<comment type="caution">
    <text evidence="12">The sequence shown here is derived from an EMBL/GenBank/DDBJ whole genome shotgun (WGS) entry which is preliminary data.</text>
</comment>
<comment type="subcellular location">
    <subcellularLocation>
        <location evidence="2">Cytoplasm</location>
    </subcellularLocation>
</comment>
<comment type="function">
    <text evidence="1">Needed for flagellar regrowth and assembly.</text>
</comment>
<feature type="compositionally biased region" description="Basic and acidic residues" evidence="10">
    <location>
        <begin position="72"/>
        <end position="81"/>
    </location>
</feature>
<dbReference type="Pfam" id="PF02108">
    <property type="entry name" value="FliH"/>
    <property type="match status" value="1"/>
</dbReference>
<evidence type="ECO:0000313" key="13">
    <source>
        <dbReference type="Proteomes" id="UP001319883"/>
    </source>
</evidence>
<keyword evidence="12" id="KW-0969">Cilium</keyword>
<evidence type="ECO:0000256" key="2">
    <source>
        <dbReference type="ARBA" id="ARBA00004496"/>
    </source>
</evidence>
<organism evidence="12 13">
    <name type="scientific">Modicisalibacter tunisiensis</name>
    <dbReference type="NCBI Taxonomy" id="390637"/>
    <lineage>
        <taxon>Bacteria</taxon>
        <taxon>Pseudomonadati</taxon>
        <taxon>Pseudomonadota</taxon>
        <taxon>Gammaproteobacteria</taxon>
        <taxon>Oceanospirillales</taxon>
        <taxon>Halomonadaceae</taxon>
        <taxon>Modicisalibacter</taxon>
    </lineage>
</organism>
<dbReference type="InterPro" id="IPR051472">
    <property type="entry name" value="T3SS_Stator/FliH"/>
</dbReference>
<evidence type="ECO:0000259" key="11">
    <source>
        <dbReference type="Pfam" id="PF02108"/>
    </source>
</evidence>
<dbReference type="Proteomes" id="UP001319883">
    <property type="component" value="Unassembled WGS sequence"/>
</dbReference>
<sequence length="256" mass="28438">MSDRLTEPEHDTGDWQRWQMDELDSAASGVDRQARDRARREAIRRRALEHQARLDAEREAARREAYEAGYREGLARGEQEGHAQGLKAGREAGDEQMRQEIEQTLRPLRPLAEQFRAALDELDQSLAEQLVDLALATGRQLAGEALEARPEVILDIVRELLHVEPALSGRPRLWLHPADLTLVKAHLGHEFEAAGWQLQPDDTIQRGGCRATSASGDLDATLETRWAAIADQVRRRHGEPGDGSAEASSADSENGA</sequence>
<evidence type="ECO:0000256" key="10">
    <source>
        <dbReference type="SAM" id="MobiDB-lite"/>
    </source>
</evidence>
<dbReference type="RefSeq" id="WP_163649435.1">
    <property type="nucleotide sequence ID" value="NZ_JAGXFD010000001.1"/>
</dbReference>
<evidence type="ECO:0000313" key="12">
    <source>
        <dbReference type="EMBL" id="MBZ9568282.1"/>
    </source>
</evidence>
<keyword evidence="13" id="KW-1185">Reference proteome</keyword>
<gene>
    <name evidence="12" type="ORF">KGQ91_11440</name>
</gene>
<dbReference type="InterPro" id="IPR000563">
    <property type="entry name" value="Flag_FliH"/>
</dbReference>
<keyword evidence="7" id="KW-1005">Bacterial flagellum biogenesis</keyword>
<name>A0ABS7X2T7_9GAMM</name>
<dbReference type="EMBL" id="JAGXFD010000001">
    <property type="protein sequence ID" value="MBZ9568282.1"/>
    <property type="molecule type" value="Genomic_DNA"/>
</dbReference>
<keyword evidence="6" id="KW-0963">Cytoplasm</keyword>
<proteinExistence type="inferred from homology"/>
<evidence type="ECO:0000256" key="8">
    <source>
        <dbReference type="ARBA" id="ARBA00022927"/>
    </source>
</evidence>
<dbReference type="InterPro" id="IPR018035">
    <property type="entry name" value="Flagellar_FliH/T3SS_HrpE"/>
</dbReference>
<keyword evidence="5" id="KW-0813">Transport</keyword>
<dbReference type="PANTHER" id="PTHR34982:SF1">
    <property type="entry name" value="FLAGELLAR ASSEMBLY PROTEIN FLIH"/>
    <property type="match status" value="1"/>
</dbReference>
<evidence type="ECO:0000256" key="1">
    <source>
        <dbReference type="ARBA" id="ARBA00003041"/>
    </source>
</evidence>
<keyword evidence="9" id="KW-1006">Bacterial flagellum protein export</keyword>
<accession>A0ABS7X2T7</accession>
<reference evidence="12 13" key="1">
    <citation type="submission" date="2021-05" db="EMBL/GenBank/DDBJ databases">
        <title>Petroleum and Energy Research Collection (APPE): ex situ preservation of microbial diversity associated with the oil industry and exploitation of its biotechnological potential.</title>
        <authorList>
            <person name="Paixao C.T.M."/>
            <person name="Gomes M.B."/>
            <person name="Oliveira V.M."/>
        </authorList>
    </citation>
    <scope>NUCLEOTIDE SEQUENCE [LARGE SCALE GENOMIC DNA]</scope>
    <source>
        <strain evidence="12 13">LIT2</strain>
    </source>
</reference>
<feature type="region of interest" description="Disordered" evidence="10">
    <location>
        <begin position="72"/>
        <end position="97"/>
    </location>
</feature>
<feature type="compositionally biased region" description="Basic and acidic residues" evidence="10">
    <location>
        <begin position="1"/>
        <end position="14"/>
    </location>
</feature>
<feature type="compositionally biased region" description="Low complexity" evidence="10">
    <location>
        <begin position="242"/>
        <end position="256"/>
    </location>
</feature>
<keyword evidence="12" id="KW-0966">Cell projection</keyword>
<protein>
    <recommendedName>
        <fullName evidence="4">Flagellar assembly protein FliH</fullName>
    </recommendedName>
</protein>
<feature type="compositionally biased region" description="Basic and acidic residues" evidence="10">
    <location>
        <begin position="88"/>
        <end position="97"/>
    </location>
</feature>
<feature type="region of interest" description="Disordered" evidence="10">
    <location>
        <begin position="233"/>
        <end position="256"/>
    </location>
</feature>
<feature type="domain" description="Flagellar assembly protein FliH/Type III secretion system HrpE" evidence="11">
    <location>
        <begin position="104"/>
        <end position="228"/>
    </location>
</feature>
<evidence type="ECO:0000256" key="4">
    <source>
        <dbReference type="ARBA" id="ARBA00016507"/>
    </source>
</evidence>
<feature type="region of interest" description="Disordered" evidence="10">
    <location>
        <begin position="1"/>
        <end position="39"/>
    </location>
</feature>
<evidence type="ECO:0000256" key="3">
    <source>
        <dbReference type="ARBA" id="ARBA00006602"/>
    </source>
</evidence>
<evidence type="ECO:0000256" key="6">
    <source>
        <dbReference type="ARBA" id="ARBA00022490"/>
    </source>
</evidence>
<dbReference type="PANTHER" id="PTHR34982">
    <property type="entry name" value="YOP PROTEINS TRANSLOCATION PROTEIN L"/>
    <property type="match status" value="1"/>
</dbReference>
<dbReference type="NCBIfam" id="NF004270">
    <property type="entry name" value="PRK05687.2-1"/>
    <property type="match status" value="1"/>
</dbReference>
<evidence type="ECO:0000256" key="7">
    <source>
        <dbReference type="ARBA" id="ARBA00022795"/>
    </source>
</evidence>
<evidence type="ECO:0000256" key="9">
    <source>
        <dbReference type="ARBA" id="ARBA00023225"/>
    </source>
</evidence>